<evidence type="ECO:0000313" key="2">
    <source>
        <dbReference type="EMBL" id="CCI79667.1"/>
    </source>
</evidence>
<dbReference type="EMBL" id="HE864427">
    <property type="protein sequence ID" value="CCI79664.1"/>
    <property type="molecule type" value="mRNA"/>
</dbReference>
<organism evidence="1">
    <name type="scientific">Rattus norvegicus</name>
    <name type="common">Rat</name>
    <dbReference type="NCBI Taxonomy" id="10116"/>
    <lineage>
        <taxon>Eukaryota</taxon>
        <taxon>Metazoa</taxon>
        <taxon>Chordata</taxon>
        <taxon>Craniata</taxon>
        <taxon>Vertebrata</taxon>
        <taxon>Euteleostomi</taxon>
        <taxon>Mammalia</taxon>
        <taxon>Eutheria</taxon>
        <taxon>Euarchontoglires</taxon>
        <taxon>Glires</taxon>
        <taxon>Rodentia</taxon>
        <taxon>Myomorpha</taxon>
        <taxon>Muroidea</taxon>
        <taxon>Muridae</taxon>
        <taxon>Murinae</taxon>
        <taxon>Rattus</taxon>
    </lineage>
</organism>
<protein>
    <submittedName>
        <fullName evidence="2">Ly6g5b splicing isoform 754</fullName>
    </submittedName>
    <submittedName>
        <fullName evidence="1">Ly6g5bsplicing isoform 283</fullName>
    </submittedName>
</protein>
<evidence type="ECO:0000313" key="3">
    <source>
        <dbReference type="RGD" id="1303101"/>
    </source>
</evidence>
<evidence type="ECO:0000313" key="1">
    <source>
        <dbReference type="EMBL" id="CCI79664.1"/>
    </source>
</evidence>
<dbReference type="RGD" id="1303101">
    <property type="gene designation" value="Ly6g5b"/>
</dbReference>
<gene>
    <name evidence="1 3" type="primary">Ly6g5b</name>
</gene>
<name>N0E457_RAT</name>
<proteinExistence type="evidence at transcript level"/>
<sequence>MRACVLVHVLTMVGFALGKGK</sequence>
<accession>N0E457</accession>
<dbReference type="EMBL" id="HE864430">
    <property type="protein sequence ID" value="CCI79667.1"/>
    <property type="molecule type" value="mRNA"/>
</dbReference>
<reference evidence="1" key="1">
    <citation type="journal article" date="2013" name="BMC Genomics">
        <title>Intron retention and transcript chimerism conserved across mammals: Ly6g5b and Csnk2b-Ly6g5b as examples.</title>
        <authorList>
            <person name="Hernandez-Torres F."/>
            <person name="Rastrojo A."/>
            <person name="Aguado B."/>
        </authorList>
    </citation>
    <scope>NUCLEOTIDE SEQUENCE</scope>
    <source>
        <tissue evidence="1">Brain</tissue>
    </source>
</reference>
<dbReference type="AlphaFoldDB" id="N0E457"/>